<dbReference type="GO" id="GO:0008324">
    <property type="term" value="F:monoatomic cation transmembrane transporter activity"/>
    <property type="evidence" value="ECO:0007669"/>
    <property type="project" value="InterPro"/>
</dbReference>
<evidence type="ECO:0000313" key="3">
    <source>
        <dbReference type="Proteomes" id="UP000001556"/>
    </source>
</evidence>
<accession>A4J4P4</accession>
<reference evidence="2 3" key="1">
    <citation type="submission" date="2007-03" db="EMBL/GenBank/DDBJ databases">
        <title>Complete sequence of Desulfotomaculum reducens MI-1.</title>
        <authorList>
            <consortium name="US DOE Joint Genome Institute"/>
            <person name="Copeland A."/>
            <person name="Lucas S."/>
            <person name="Lapidus A."/>
            <person name="Barry K."/>
            <person name="Detter J.C."/>
            <person name="Glavina del Rio T."/>
            <person name="Hammon N."/>
            <person name="Israni S."/>
            <person name="Dalin E."/>
            <person name="Tice H."/>
            <person name="Pitluck S."/>
            <person name="Sims D."/>
            <person name="Brettin T."/>
            <person name="Bruce D."/>
            <person name="Han C."/>
            <person name="Tapia R."/>
            <person name="Schmutz J."/>
            <person name="Larimer F."/>
            <person name="Land M."/>
            <person name="Hauser L."/>
            <person name="Kyrpides N."/>
            <person name="Kim E."/>
            <person name="Tebo B.M."/>
            <person name="Richardson P."/>
        </authorList>
    </citation>
    <scope>NUCLEOTIDE SEQUENCE [LARGE SCALE GENOMIC DNA]</scope>
    <source>
        <strain evidence="2 3">MI-1</strain>
    </source>
</reference>
<dbReference type="PANTHER" id="PTHR30445">
    <property type="entry name" value="K(+)_H(+) ANTIPORTER SUBUNIT KHTT"/>
    <property type="match status" value="1"/>
</dbReference>
<dbReference type="InterPro" id="IPR050144">
    <property type="entry name" value="AAE_transporter"/>
</dbReference>
<keyword evidence="3" id="KW-1185">Reference proteome</keyword>
<name>A4J4P4_DESRM</name>
<dbReference type="EMBL" id="CP000612">
    <property type="protein sequence ID" value="ABO50047.1"/>
    <property type="molecule type" value="Genomic_DNA"/>
</dbReference>
<dbReference type="RefSeq" id="WP_011877863.1">
    <property type="nucleotide sequence ID" value="NC_009253.1"/>
</dbReference>
<dbReference type="PROSITE" id="PS51202">
    <property type="entry name" value="RCK_C"/>
    <property type="match status" value="1"/>
</dbReference>
<dbReference type="InterPro" id="IPR006037">
    <property type="entry name" value="RCK_C"/>
</dbReference>
<organism evidence="2 3">
    <name type="scientific">Desulforamulus reducens (strain ATCC BAA-1160 / DSM 100696 / MI-1)</name>
    <name type="common">Desulfotomaculum reducens</name>
    <dbReference type="NCBI Taxonomy" id="349161"/>
    <lineage>
        <taxon>Bacteria</taxon>
        <taxon>Bacillati</taxon>
        <taxon>Bacillota</taxon>
        <taxon>Clostridia</taxon>
        <taxon>Eubacteriales</taxon>
        <taxon>Peptococcaceae</taxon>
        <taxon>Desulforamulus</taxon>
    </lineage>
</organism>
<dbReference type="OrthoDB" id="67547at2"/>
<gene>
    <name evidence="2" type="ordered locus">Dred_1517</name>
</gene>
<dbReference type="eggNOG" id="COG0490">
    <property type="taxonomic scope" value="Bacteria"/>
</dbReference>
<dbReference type="AlphaFoldDB" id="A4J4P4"/>
<dbReference type="Pfam" id="PF02080">
    <property type="entry name" value="TrkA_C"/>
    <property type="match status" value="1"/>
</dbReference>
<evidence type="ECO:0000259" key="1">
    <source>
        <dbReference type="PROSITE" id="PS51202"/>
    </source>
</evidence>
<dbReference type="InterPro" id="IPR036721">
    <property type="entry name" value="RCK_C_sf"/>
</dbReference>
<dbReference type="Gene3D" id="3.30.70.1450">
    <property type="entry name" value="Regulator of K+ conductance, C-terminal domain"/>
    <property type="match status" value="1"/>
</dbReference>
<evidence type="ECO:0000313" key="2">
    <source>
        <dbReference type="EMBL" id="ABO50047.1"/>
    </source>
</evidence>
<dbReference type="PANTHER" id="PTHR30445:SF8">
    <property type="entry name" value="K(+)_H(+) ANTIPORTER SUBUNIT KHTT"/>
    <property type="match status" value="1"/>
</dbReference>
<dbReference type="Proteomes" id="UP000001556">
    <property type="component" value="Chromosome"/>
</dbReference>
<protein>
    <submittedName>
        <fullName evidence="2">Potassium/proton antiporter regulatory subunit, CPA2 family</fullName>
    </submittedName>
</protein>
<dbReference type="STRING" id="349161.Dred_1517"/>
<dbReference type="HOGENOM" id="CLU_116143_0_0_9"/>
<dbReference type="SUPFAM" id="SSF116726">
    <property type="entry name" value="TrkA C-terminal domain-like"/>
    <property type="match status" value="1"/>
</dbReference>
<dbReference type="Pfam" id="PF25991">
    <property type="entry name" value="KhtT_N"/>
    <property type="match status" value="1"/>
</dbReference>
<proteinExistence type="predicted"/>
<feature type="domain" description="RCK C-terminal" evidence="1">
    <location>
        <begin position="77"/>
        <end position="161"/>
    </location>
</feature>
<dbReference type="GO" id="GO:0006813">
    <property type="term" value="P:potassium ion transport"/>
    <property type="evidence" value="ECO:0007669"/>
    <property type="project" value="InterPro"/>
</dbReference>
<dbReference type="PIRSF" id="PIRSF005028">
    <property type="entry name" value="KhtT"/>
    <property type="match status" value="1"/>
</dbReference>
<sequence length="164" mass="18161">MSLIKETDLPGIGRKFQVNTRSGDKLVIVIHDDGRREIHHFDYDDPEESISMVTLDDNEARRVSGIIGGMAYLPKALESVEVAFDNMVFEWYKVESGAKAIGKTIVELQIRKKTGAMIIAIIKKDEKIINPGPNQVIAEGATLVVIGERKQVKACKELLLNGSL</sequence>
<dbReference type="InterPro" id="IPR058776">
    <property type="entry name" value="KhtT-like_N"/>
</dbReference>
<dbReference type="InterPro" id="IPR026278">
    <property type="entry name" value="KhtT"/>
</dbReference>
<dbReference type="KEGG" id="drm:Dred_1517"/>